<protein>
    <submittedName>
        <fullName evidence="1">Uncharacterized protein</fullName>
    </submittedName>
</protein>
<proteinExistence type="predicted"/>
<evidence type="ECO:0000313" key="2">
    <source>
        <dbReference type="Proteomes" id="UP000499080"/>
    </source>
</evidence>
<reference evidence="1 2" key="1">
    <citation type="journal article" date="2019" name="Sci. Rep.">
        <title>Orb-weaving spider Araneus ventricosus genome elucidates the spidroin gene catalogue.</title>
        <authorList>
            <person name="Kono N."/>
            <person name="Nakamura H."/>
            <person name="Ohtoshi R."/>
            <person name="Moran D.A.P."/>
            <person name="Shinohara A."/>
            <person name="Yoshida Y."/>
            <person name="Fujiwara M."/>
            <person name="Mori M."/>
            <person name="Tomita M."/>
            <person name="Arakawa K."/>
        </authorList>
    </citation>
    <scope>NUCLEOTIDE SEQUENCE [LARGE SCALE GENOMIC DNA]</scope>
</reference>
<evidence type="ECO:0000313" key="1">
    <source>
        <dbReference type="EMBL" id="GBN15410.1"/>
    </source>
</evidence>
<dbReference type="Proteomes" id="UP000499080">
    <property type="component" value="Unassembled WGS sequence"/>
</dbReference>
<organism evidence="1 2">
    <name type="scientific">Araneus ventricosus</name>
    <name type="common">Orbweaver spider</name>
    <name type="synonym">Epeira ventricosa</name>
    <dbReference type="NCBI Taxonomy" id="182803"/>
    <lineage>
        <taxon>Eukaryota</taxon>
        <taxon>Metazoa</taxon>
        <taxon>Ecdysozoa</taxon>
        <taxon>Arthropoda</taxon>
        <taxon>Chelicerata</taxon>
        <taxon>Arachnida</taxon>
        <taxon>Araneae</taxon>
        <taxon>Araneomorphae</taxon>
        <taxon>Entelegynae</taxon>
        <taxon>Araneoidea</taxon>
        <taxon>Araneidae</taxon>
        <taxon>Araneus</taxon>
    </lineage>
</organism>
<sequence length="122" mass="14322">MLECRPLCPRFIAARNRFLDPRWNAMSFSIGHLLLLWKECNIGDPSVIEEKGRRNRCWVATFRPGTSSQGRGKPVLGIIFFYYKNESRWRCALVNDKLYIDNKNAEYLLTFITRVKVYSLSL</sequence>
<gene>
    <name evidence="1" type="ORF">AVEN_187090_1</name>
</gene>
<comment type="caution">
    <text evidence="1">The sequence shown here is derived from an EMBL/GenBank/DDBJ whole genome shotgun (WGS) entry which is preliminary data.</text>
</comment>
<dbReference type="EMBL" id="BGPR01006022">
    <property type="protein sequence ID" value="GBN15410.1"/>
    <property type="molecule type" value="Genomic_DNA"/>
</dbReference>
<keyword evidence="2" id="KW-1185">Reference proteome</keyword>
<name>A0A4Y2LMR9_ARAVE</name>
<accession>A0A4Y2LMR9</accession>
<dbReference type="AlphaFoldDB" id="A0A4Y2LMR9"/>